<name>A0A822Y6U4_NELNU</name>
<accession>A0A822Y6U4</accession>
<dbReference type="AlphaFoldDB" id="A0A822Y6U4"/>
<evidence type="ECO:0000313" key="1">
    <source>
        <dbReference type="EMBL" id="DAD26886.1"/>
    </source>
</evidence>
<keyword evidence="2" id="KW-1185">Reference proteome</keyword>
<evidence type="ECO:0000313" key="2">
    <source>
        <dbReference type="Proteomes" id="UP000607653"/>
    </source>
</evidence>
<dbReference type="Proteomes" id="UP000607653">
    <property type="component" value="Unassembled WGS sequence"/>
</dbReference>
<protein>
    <submittedName>
        <fullName evidence="1">Uncharacterized protein</fullName>
    </submittedName>
</protein>
<reference evidence="1 2" key="1">
    <citation type="journal article" date="2020" name="Mol. Biol. Evol.">
        <title>Distinct Expression and Methylation Patterns for Genes with Different Fates following a Single Whole-Genome Duplication in Flowering Plants.</title>
        <authorList>
            <person name="Shi T."/>
            <person name="Rahmani R.S."/>
            <person name="Gugger P.F."/>
            <person name="Wang M."/>
            <person name="Li H."/>
            <person name="Zhang Y."/>
            <person name="Li Z."/>
            <person name="Wang Q."/>
            <person name="Van de Peer Y."/>
            <person name="Marchal K."/>
            <person name="Chen J."/>
        </authorList>
    </citation>
    <scope>NUCLEOTIDE SEQUENCE [LARGE SCALE GENOMIC DNA]</scope>
    <source>
        <tissue evidence="1">Leaf</tissue>
    </source>
</reference>
<proteinExistence type="predicted"/>
<comment type="caution">
    <text evidence="1">The sequence shown here is derived from an EMBL/GenBank/DDBJ whole genome shotgun (WGS) entry which is preliminary data.</text>
</comment>
<organism evidence="1 2">
    <name type="scientific">Nelumbo nucifera</name>
    <name type="common">Sacred lotus</name>
    <dbReference type="NCBI Taxonomy" id="4432"/>
    <lineage>
        <taxon>Eukaryota</taxon>
        <taxon>Viridiplantae</taxon>
        <taxon>Streptophyta</taxon>
        <taxon>Embryophyta</taxon>
        <taxon>Tracheophyta</taxon>
        <taxon>Spermatophyta</taxon>
        <taxon>Magnoliopsida</taxon>
        <taxon>Proteales</taxon>
        <taxon>Nelumbonaceae</taxon>
        <taxon>Nelumbo</taxon>
    </lineage>
</organism>
<sequence length="77" mass="8158">MLYSNGVGTNPRKIGREAIAAAAAAGAPIGLFSLQSQTPPTLVNLGTLHNSITNKATTQCHSNSRVWFFPLRLSHPS</sequence>
<dbReference type="EMBL" id="DUZY01000002">
    <property type="protein sequence ID" value="DAD26886.1"/>
    <property type="molecule type" value="Genomic_DNA"/>
</dbReference>
<gene>
    <name evidence="1" type="ORF">HUJ06_028354</name>
</gene>